<feature type="active site" evidence="8">
    <location>
        <position position="134"/>
    </location>
</feature>
<dbReference type="GO" id="GO:0008810">
    <property type="term" value="F:cellulase activity"/>
    <property type="evidence" value="ECO:0007669"/>
    <property type="project" value="UniProtKB-EC"/>
</dbReference>
<dbReference type="EC" id="3.2.1.4" evidence="9"/>
<dbReference type="InterPro" id="IPR012341">
    <property type="entry name" value="6hp_glycosidase-like_sf"/>
</dbReference>
<evidence type="ECO:0000259" key="10">
    <source>
        <dbReference type="Pfam" id="PF00759"/>
    </source>
</evidence>
<keyword evidence="6 8" id="KW-0326">Glycosidase</keyword>
<dbReference type="Proteomes" id="UP001188597">
    <property type="component" value="Unassembled WGS sequence"/>
</dbReference>
<evidence type="ECO:0000256" key="3">
    <source>
        <dbReference type="ARBA" id="ARBA00022801"/>
    </source>
</evidence>
<dbReference type="PROSITE" id="PS00698">
    <property type="entry name" value="GH9_3"/>
    <property type="match status" value="1"/>
</dbReference>
<dbReference type="InterPro" id="IPR001701">
    <property type="entry name" value="Glyco_hydro_9"/>
</dbReference>
<feature type="active site" evidence="8">
    <location>
        <position position="125"/>
    </location>
</feature>
<comment type="caution">
    <text evidence="11">The sequence shown here is derived from an EMBL/GenBank/DDBJ whole genome shotgun (WGS) entry which is preliminary data.</text>
</comment>
<dbReference type="EMBL" id="JAVXUP010001607">
    <property type="protein sequence ID" value="KAK3009828.1"/>
    <property type="molecule type" value="Genomic_DNA"/>
</dbReference>
<evidence type="ECO:0000256" key="4">
    <source>
        <dbReference type="ARBA" id="ARBA00023001"/>
    </source>
</evidence>
<keyword evidence="3 8" id="KW-0378">Hydrolase</keyword>
<dbReference type="InterPro" id="IPR033126">
    <property type="entry name" value="Glyco_hydro_9_Asp/Glu_AS"/>
</dbReference>
<feature type="domain" description="Glycoside hydrolase family 9" evidence="10">
    <location>
        <begin position="44"/>
        <end position="147"/>
    </location>
</feature>
<evidence type="ECO:0000313" key="12">
    <source>
        <dbReference type="Proteomes" id="UP001188597"/>
    </source>
</evidence>
<dbReference type="InterPro" id="IPR008928">
    <property type="entry name" value="6-hairpin_glycosidase_sf"/>
</dbReference>
<evidence type="ECO:0000256" key="1">
    <source>
        <dbReference type="ARBA" id="ARBA00000966"/>
    </source>
</evidence>
<evidence type="ECO:0000256" key="7">
    <source>
        <dbReference type="ARBA" id="ARBA00023326"/>
    </source>
</evidence>
<reference evidence="11" key="1">
    <citation type="submission" date="2022-12" db="EMBL/GenBank/DDBJ databases">
        <title>Draft genome assemblies for two species of Escallonia (Escalloniales).</title>
        <authorList>
            <person name="Chanderbali A."/>
            <person name="Dervinis C."/>
            <person name="Anghel I."/>
            <person name="Soltis D."/>
            <person name="Soltis P."/>
            <person name="Zapata F."/>
        </authorList>
    </citation>
    <scope>NUCLEOTIDE SEQUENCE</scope>
    <source>
        <strain evidence="11">UCBG64.0493</strain>
        <tissue evidence="11">Leaf</tissue>
    </source>
</reference>
<gene>
    <name evidence="11" type="ORF">RJ639_013953</name>
</gene>
<evidence type="ECO:0000256" key="9">
    <source>
        <dbReference type="RuleBase" id="RU361166"/>
    </source>
</evidence>
<dbReference type="Gene3D" id="1.50.10.10">
    <property type="match status" value="2"/>
</dbReference>
<comment type="catalytic activity">
    <reaction evidence="1 9">
        <text>Endohydrolysis of (1-&gt;4)-beta-D-glucosidic linkages in cellulose, lichenin and cereal beta-D-glucans.</text>
        <dbReference type="EC" id="3.2.1.4"/>
    </reaction>
</comment>
<evidence type="ECO:0000313" key="11">
    <source>
        <dbReference type="EMBL" id="KAK3009828.1"/>
    </source>
</evidence>
<name>A0AA88VLY1_9ASTE</name>
<evidence type="ECO:0000256" key="6">
    <source>
        <dbReference type="ARBA" id="ARBA00023295"/>
    </source>
</evidence>
<accession>A0AA88VLY1</accession>
<protein>
    <recommendedName>
        <fullName evidence="9">Endoglucanase</fullName>
        <ecNumber evidence="9">3.2.1.4</ecNumber>
    </recommendedName>
</protein>
<keyword evidence="7 8" id="KW-0624">Polysaccharide degradation</keyword>
<comment type="similarity">
    <text evidence="2 8 9">Belongs to the glycosyl hydrolase 9 (cellulase E) family.</text>
</comment>
<proteinExistence type="inferred from homology"/>
<keyword evidence="12" id="KW-1185">Reference proteome</keyword>
<dbReference type="AlphaFoldDB" id="A0AA88VLY1"/>
<evidence type="ECO:0000256" key="2">
    <source>
        <dbReference type="ARBA" id="ARBA00007072"/>
    </source>
</evidence>
<dbReference type="GO" id="GO:0030245">
    <property type="term" value="P:cellulose catabolic process"/>
    <property type="evidence" value="ECO:0007669"/>
    <property type="project" value="UniProtKB-KW"/>
</dbReference>
<keyword evidence="5 8" id="KW-0119">Carbohydrate metabolism</keyword>
<organism evidence="11 12">
    <name type="scientific">Escallonia herrerae</name>
    <dbReference type="NCBI Taxonomy" id="1293975"/>
    <lineage>
        <taxon>Eukaryota</taxon>
        <taxon>Viridiplantae</taxon>
        <taxon>Streptophyta</taxon>
        <taxon>Embryophyta</taxon>
        <taxon>Tracheophyta</taxon>
        <taxon>Spermatophyta</taxon>
        <taxon>Magnoliopsida</taxon>
        <taxon>eudicotyledons</taxon>
        <taxon>Gunneridae</taxon>
        <taxon>Pentapetalae</taxon>
        <taxon>asterids</taxon>
        <taxon>campanulids</taxon>
        <taxon>Escalloniales</taxon>
        <taxon>Escalloniaceae</taxon>
        <taxon>Escallonia</taxon>
    </lineage>
</organism>
<dbReference type="PANTHER" id="PTHR22298">
    <property type="entry name" value="ENDO-1,4-BETA-GLUCANASE"/>
    <property type="match status" value="1"/>
</dbReference>
<evidence type="ECO:0000256" key="5">
    <source>
        <dbReference type="ARBA" id="ARBA00023277"/>
    </source>
</evidence>
<dbReference type="Pfam" id="PF00759">
    <property type="entry name" value="Glyco_hydro_9"/>
    <property type="match status" value="1"/>
</dbReference>
<evidence type="ECO:0000256" key="8">
    <source>
        <dbReference type="PROSITE-ProRule" id="PRU10060"/>
    </source>
</evidence>
<sequence length="156" mass="17339">MVFKGLSAQYSELLLQRVKTVFEFAEKYQGSYNDSLGPWVCPFYRDFSGYEVNCILGKNPMNMSYMVGYGGKFTSSKLSLPSTDQHPEHIECKGETPYFSSNNSNPNLLTGAVVGGPYVNDTYDDSRADFAHSEPTTYINAPLVGLLAYFKAFSTS</sequence>
<keyword evidence="4 9" id="KW-0136">Cellulose degradation</keyword>
<dbReference type="SUPFAM" id="SSF48208">
    <property type="entry name" value="Six-hairpin glycosidases"/>
    <property type="match status" value="1"/>
</dbReference>